<comment type="function">
    <text evidence="3">Forms an intersubunit bridge (bridge B4) with the 23S rRNA of the 50S subunit in the ribosome.</text>
</comment>
<dbReference type="InterPro" id="IPR000589">
    <property type="entry name" value="Ribosomal_uS15"/>
</dbReference>
<evidence type="ECO:0000256" key="2">
    <source>
        <dbReference type="ARBA" id="ARBA00023274"/>
    </source>
</evidence>
<dbReference type="Proteomes" id="UP001225134">
    <property type="component" value="Unassembled WGS sequence"/>
</dbReference>
<keyword evidence="1 3" id="KW-0689">Ribosomal protein</keyword>
<name>A0ABT7HL01_9FUSO</name>
<dbReference type="InterPro" id="IPR009068">
    <property type="entry name" value="uS15_NS1_RNA-bd_sf"/>
</dbReference>
<keyword evidence="2 3" id="KW-0687">Ribonucleoprotein</keyword>
<comment type="function">
    <text evidence="3 5">One of the primary rRNA binding proteins, it binds directly to 16S rRNA where it helps nucleate assembly of the platform of the 30S subunit by binding and bridging several RNA helices of the 16S rRNA.</text>
</comment>
<accession>A0ABT7HL01</accession>
<dbReference type="RefSeq" id="WP_066728059.1">
    <property type="nucleotide sequence ID" value="NZ_CAMPUK010000004.1"/>
</dbReference>
<dbReference type="SUPFAM" id="SSF47060">
    <property type="entry name" value="S15/NS1 RNA-binding domain"/>
    <property type="match status" value="1"/>
</dbReference>
<dbReference type="PROSITE" id="PS00362">
    <property type="entry name" value="RIBOSOMAL_S15"/>
    <property type="match status" value="1"/>
</dbReference>
<comment type="caution">
    <text evidence="6">The sequence shown here is derived from an EMBL/GenBank/DDBJ whole genome shotgun (WGS) entry which is preliminary data.</text>
</comment>
<evidence type="ECO:0000256" key="3">
    <source>
        <dbReference type="HAMAP-Rule" id="MF_01343"/>
    </source>
</evidence>
<keyword evidence="3 5" id="KW-0694">RNA-binding</keyword>
<dbReference type="NCBIfam" id="TIGR00952">
    <property type="entry name" value="S15_bact"/>
    <property type="match status" value="1"/>
</dbReference>
<dbReference type="SMART" id="SM01387">
    <property type="entry name" value="Ribosomal_S15"/>
    <property type="match status" value="1"/>
</dbReference>
<sequence length="85" mass="9890">MKSTKELIAEFGKNEHDTGSSEVQIAILTERINHLTAHLKIHPKDVHSRVGLLKMVGKRKRMLNYIKTKRIDDYRVLIEKLGLRK</sequence>
<evidence type="ECO:0000256" key="1">
    <source>
        <dbReference type="ARBA" id="ARBA00022980"/>
    </source>
</evidence>
<proteinExistence type="inferred from homology"/>
<gene>
    <name evidence="3 6" type="primary">rpsO</name>
    <name evidence="6" type="ORF">QQA45_02195</name>
</gene>
<dbReference type="Pfam" id="PF00312">
    <property type="entry name" value="Ribosomal_S15"/>
    <property type="match status" value="1"/>
</dbReference>
<comment type="similarity">
    <text evidence="3 4">Belongs to the universal ribosomal protein uS15 family.</text>
</comment>
<dbReference type="EMBL" id="JASSPP010000002">
    <property type="protein sequence ID" value="MDK9580331.1"/>
    <property type="molecule type" value="Genomic_DNA"/>
</dbReference>
<keyword evidence="7" id="KW-1185">Reference proteome</keyword>
<dbReference type="Gene3D" id="1.10.287.10">
    <property type="entry name" value="S15/NS1, RNA-binding"/>
    <property type="match status" value="1"/>
</dbReference>
<evidence type="ECO:0000313" key="6">
    <source>
        <dbReference type="EMBL" id="MDK9580331.1"/>
    </source>
</evidence>
<evidence type="ECO:0000256" key="5">
    <source>
        <dbReference type="RuleBase" id="RU004524"/>
    </source>
</evidence>
<protein>
    <recommendedName>
        <fullName evidence="3">Small ribosomal subunit protein uS15</fullName>
    </recommendedName>
</protein>
<comment type="subunit">
    <text evidence="3">Part of the 30S ribosomal subunit. Forms a bridge to the 50S subunit in the 70S ribosome, contacting the 23S rRNA.</text>
</comment>
<dbReference type="PANTHER" id="PTHR23321">
    <property type="entry name" value="RIBOSOMAL PROTEIN S15, BACTERIAL AND ORGANELLAR"/>
    <property type="match status" value="1"/>
</dbReference>
<dbReference type="PANTHER" id="PTHR23321:SF26">
    <property type="entry name" value="SMALL RIBOSOMAL SUBUNIT PROTEIN US15M"/>
    <property type="match status" value="1"/>
</dbReference>
<dbReference type="HAMAP" id="MF_01343_B">
    <property type="entry name" value="Ribosomal_uS15_B"/>
    <property type="match status" value="1"/>
</dbReference>
<keyword evidence="3 5" id="KW-0699">rRNA-binding</keyword>
<reference evidence="6 7" key="1">
    <citation type="submission" date="2023-06" db="EMBL/GenBank/DDBJ databases">
        <title>Antibody response to the Sneathia vaginalis cytopathogenic toxin A during pregnancy.</title>
        <authorList>
            <person name="Mccoy Z.T."/>
            <person name="Serrano M.G."/>
            <person name="Spaine K."/>
            <person name="Edwards D.J."/>
            <person name="Buck G.A."/>
            <person name="Jefferson K."/>
        </authorList>
    </citation>
    <scope>NUCLEOTIDE SEQUENCE [LARGE SCALE GENOMIC DNA]</scope>
    <source>
        <strain evidence="6 7">CCUG 42621</strain>
    </source>
</reference>
<dbReference type="InterPro" id="IPR005290">
    <property type="entry name" value="Ribosomal_uS15_bac-type"/>
</dbReference>
<evidence type="ECO:0000313" key="7">
    <source>
        <dbReference type="Proteomes" id="UP001225134"/>
    </source>
</evidence>
<dbReference type="Gene3D" id="6.10.250.3130">
    <property type="match status" value="1"/>
</dbReference>
<evidence type="ECO:0000256" key="4">
    <source>
        <dbReference type="RuleBase" id="RU003919"/>
    </source>
</evidence>
<dbReference type="CDD" id="cd00353">
    <property type="entry name" value="Ribosomal_S15p_S13e"/>
    <property type="match status" value="1"/>
</dbReference>
<organism evidence="6 7">
    <name type="scientific">Sneathia sanguinegens</name>
    <dbReference type="NCBI Taxonomy" id="40543"/>
    <lineage>
        <taxon>Bacteria</taxon>
        <taxon>Fusobacteriati</taxon>
        <taxon>Fusobacteriota</taxon>
        <taxon>Fusobacteriia</taxon>
        <taxon>Fusobacteriales</taxon>
        <taxon>Leptotrichiaceae</taxon>
        <taxon>Sneathia</taxon>
    </lineage>
</organism>
<dbReference type="GO" id="GO:0005840">
    <property type="term" value="C:ribosome"/>
    <property type="evidence" value="ECO:0007669"/>
    <property type="project" value="UniProtKB-KW"/>
</dbReference>